<dbReference type="RefSeq" id="WP_108381232.1">
    <property type="nucleotide sequence ID" value="NZ_CP028858.1"/>
</dbReference>
<proteinExistence type="predicted"/>
<evidence type="ECO:0000256" key="1">
    <source>
        <dbReference type="SAM" id="Phobius"/>
    </source>
</evidence>
<accession>A0A2R4WZ87</accession>
<feature type="transmembrane region" description="Helical" evidence="1">
    <location>
        <begin position="40"/>
        <end position="61"/>
    </location>
</feature>
<keyword evidence="3" id="KW-1185">Reference proteome</keyword>
<protein>
    <submittedName>
        <fullName evidence="2">Uncharacterized protein</fullName>
    </submittedName>
</protein>
<dbReference type="EMBL" id="CP028858">
    <property type="protein sequence ID" value="AWB26863.1"/>
    <property type="molecule type" value="Genomic_DNA"/>
</dbReference>
<keyword evidence="1" id="KW-0472">Membrane</keyword>
<feature type="transmembrane region" description="Helical" evidence="1">
    <location>
        <begin position="81"/>
        <end position="106"/>
    </location>
</feature>
<keyword evidence="1" id="KW-1133">Transmembrane helix</keyword>
<organism evidence="2 3">
    <name type="scientific">Halococcoides cellulosivorans</name>
    <dbReference type="NCBI Taxonomy" id="1679096"/>
    <lineage>
        <taxon>Archaea</taxon>
        <taxon>Methanobacteriati</taxon>
        <taxon>Methanobacteriota</taxon>
        <taxon>Stenosarchaea group</taxon>
        <taxon>Halobacteria</taxon>
        <taxon>Halobacteriales</taxon>
        <taxon>Haloarculaceae</taxon>
        <taxon>Halococcoides</taxon>
    </lineage>
</organism>
<keyword evidence="1" id="KW-0812">Transmembrane</keyword>
<evidence type="ECO:0000313" key="3">
    <source>
        <dbReference type="Proteomes" id="UP000244727"/>
    </source>
</evidence>
<feature type="transmembrane region" description="Helical" evidence="1">
    <location>
        <begin position="6"/>
        <end position="28"/>
    </location>
</feature>
<dbReference type="GeneID" id="36511561"/>
<name>A0A2R4WZ87_9EURY</name>
<dbReference type="KEGG" id="harc:HARCEL1_03600"/>
<reference evidence="2 3" key="1">
    <citation type="submission" date="2018-04" db="EMBL/GenBank/DDBJ databases">
        <title>Halococcoides cellulosivorans gen. nov., sp. nov., an extremely halophilic cellulose-utilizing haloarchaeon from hypersaline lakes.</title>
        <authorList>
            <person name="Sorokin D.Y."/>
            <person name="Toshchakov S.V."/>
            <person name="Samarov N.I."/>
            <person name="Korzhenkov A."/>
            <person name="Kublanov I.V."/>
        </authorList>
    </citation>
    <scope>NUCLEOTIDE SEQUENCE [LARGE SCALE GENOMIC DNA]</scope>
    <source>
        <strain evidence="2 3">HArcel1</strain>
    </source>
</reference>
<gene>
    <name evidence="2" type="ORF">HARCEL1_03600</name>
</gene>
<dbReference type="Proteomes" id="UP000244727">
    <property type="component" value="Chromosome"/>
</dbReference>
<evidence type="ECO:0000313" key="2">
    <source>
        <dbReference type="EMBL" id="AWB26863.1"/>
    </source>
</evidence>
<dbReference type="AlphaFoldDB" id="A0A2R4WZ87"/>
<sequence length="120" mass="11973">MAVATATLAGLGVAAIVIVGVYLLGLWVADVPPSSRAARAFRFGYPLAGSLLIGGLAAVVYDAGNLVRPASSGSAPIDIGILHDFGLGGTVLGLLIAVGLLLWLAVASSQDLDSERADSS</sequence>